<dbReference type="Proteomes" id="UP000287519">
    <property type="component" value="Unassembled WGS sequence"/>
</dbReference>
<evidence type="ECO:0000313" key="8">
    <source>
        <dbReference type="Proteomes" id="UP000287519"/>
    </source>
</evidence>
<dbReference type="RefSeq" id="WP_225858098.1">
    <property type="nucleotide sequence ID" value="NZ_BHYM01000028.1"/>
</dbReference>
<name>A0A402C7U4_RHOWR</name>
<keyword evidence="5" id="KW-0472">Membrane</keyword>
<dbReference type="EMBL" id="BHYM01000028">
    <property type="protein sequence ID" value="GCE39587.1"/>
    <property type="molecule type" value="Genomic_DNA"/>
</dbReference>
<dbReference type="PANTHER" id="PTHR24421:SF61">
    <property type="entry name" value="OXYGEN SENSOR HISTIDINE KINASE NREB"/>
    <property type="match status" value="1"/>
</dbReference>
<dbReference type="SUPFAM" id="SSF55874">
    <property type="entry name" value="ATPase domain of HSP90 chaperone/DNA topoisomerase II/histidine kinase"/>
    <property type="match status" value="1"/>
</dbReference>
<keyword evidence="8" id="KW-1185">Reference proteome</keyword>
<evidence type="ECO:0000256" key="2">
    <source>
        <dbReference type="ARBA" id="ARBA00022777"/>
    </source>
</evidence>
<dbReference type="AlphaFoldDB" id="A0A402C7U4"/>
<feature type="transmembrane region" description="Helical" evidence="5">
    <location>
        <begin position="93"/>
        <end position="111"/>
    </location>
</feature>
<feature type="transmembrane region" description="Helical" evidence="5">
    <location>
        <begin position="131"/>
        <end position="160"/>
    </location>
</feature>
<feature type="transmembrane region" description="Helical" evidence="5">
    <location>
        <begin position="60"/>
        <end position="81"/>
    </location>
</feature>
<evidence type="ECO:0000259" key="6">
    <source>
        <dbReference type="Pfam" id="PF13581"/>
    </source>
</evidence>
<evidence type="ECO:0000256" key="1">
    <source>
        <dbReference type="ARBA" id="ARBA00022679"/>
    </source>
</evidence>
<dbReference type="PANTHER" id="PTHR24421">
    <property type="entry name" value="NITRATE/NITRITE SENSOR PROTEIN NARX-RELATED"/>
    <property type="match status" value="1"/>
</dbReference>
<gene>
    <name evidence="7" type="ORF">Rhow_003111</name>
</gene>
<evidence type="ECO:0000256" key="5">
    <source>
        <dbReference type="SAM" id="Phobius"/>
    </source>
</evidence>
<keyword evidence="3" id="KW-0902">Two-component regulatory system</keyword>
<dbReference type="GO" id="GO:0000160">
    <property type="term" value="P:phosphorelay signal transduction system"/>
    <property type="evidence" value="ECO:0007669"/>
    <property type="project" value="UniProtKB-KW"/>
</dbReference>
<dbReference type="Gene3D" id="3.30.565.10">
    <property type="entry name" value="Histidine kinase-like ATPase, C-terminal domain"/>
    <property type="match status" value="1"/>
</dbReference>
<evidence type="ECO:0000256" key="3">
    <source>
        <dbReference type="ARBA" id="ARBA00023012"/>
    </source>
</evidence>
<dbReference type="InterPro" id="IPR050482">
    <property type="entry name" value="Sensor_HK_TwoCompSys"/>
</dbReference>
<keyword evidence="5" id="KW-0812">Transmembrane</keyword>
<keyword evidence="2 7" id="KW-0418">Kinase</keyword>
<keyword evidence="1" id="KW-0808">Transferase</keyword>
<organism evidence="7 8">
    <name type="scientific">Rhodococcus wratislaviensis</name>
    <name type="common">Tsukamurella wratislaviensis</name>
    <dbReference type="NCBI Taxonomy" id="44752"/>
    <lineage>
        <taxon>Bacteria</taxon>
        <taxon>Bacillati</taxon>
        <taxon>Actinomycetota</taxon>
        <taxon>Actinomycetes</taxon>
        <taxon>Mycobacteriales</taxon>
        <taxon>Nocardiaceae</taxon>
        <taxon>Rhodococcus</taxon>
    </lineage>
</organism>
<feature type="transmembrane region" description="Helical" evidence="5">
    <location>
        <begin position="36"/>
        <end position="54"/>
    </location>
</feature>
<accession>A0A402C7U4</accession>
<dbReference type="InterPro" id="IPR036890">
    <property type="entry name" value="HATPase_C_sf"/>
</dbReference>
<comment type="caution">
    <text evidence="7">The sequence shown here is derived from an EMBL/GenBank/DDBJ whole genome shotgun (WGS) entry which is preliminary data.</text>
</comment>
<feature type="domain" description="Histidine kinase/HSP90-like ATPase" evidence="6">
    <location>
        <begin position="296"/>
        <end position="370"/>
    </location>
</feature>
<keyword evidence="5" id="KW-1133">Transmembrane helix</keyword>
<sequence length="409" mass="43414">MASDSGAPQRALSGRGLETSTSQESADRILRTFSRFVSAGYAFYLVMLLPDIVATAPQMAWWWTPVAVVLVFGSGLLLGVMSLRRSATWMRHTAAVAALSFLLVAFSWWFAWDGTQTVKHQGVWLSVFPGVASLAAAAAWPAWLAFGHLAVAVTTVMLINQAARDPSMNNPFLPDLVFGLMFCAIFVGATVMALRTGRLLDATRAATHAAAAGAASVEARTVERERFDALIHDDVMSSLLAASQGGSDPTVQRQARHTLGQLNSLRTASASDTTFDCDAVLAHFRAMATQVDENVAVRADVDPAAAVTEYPADAARAMGAALAEALRNSMRHAGMGARRALSVTITPAMLAVEVRDDGVGFDESAVPPHRLGVVVSIRARMQQLPGGAAVIETRPRAGTRVALSWMAPA</sequence>
<evidence type="ECO:0000313" key="7">
    <source>
        <dbReference type="EMBL" id="GCE39587.1"/>
    </source>
</evidence>
<proteinExistence type="predicted"/>
<dbReference type="CDD" id="cd16917">
    <property type="entry name" value="HATPase_UhpB-NarQ-NarX-like"/>
    <property type="match status" value="1"/>
</dbReference>
<dbReference type="GO" id="GO:0016301">
    <property type="term" value="F:kinase activity"/>
    <property type="evidence" value="ECO:0007669"/>
    <property type="project" value="UniProtKB-KW"/>
</dbReference>
<feature type="region of interest" description="Disordered" evidence="4">
    <location>
        <begin position="1"/>
        <end position="20"/>
    </location>
</feature>
<feature type="transmembrane region" description="Helical" evidence="5">
    <location>
        <begin position="172"/>
        <end position="194"/>
    </location>
</feature>
<dbReference type="Pfam" id="PF13581">
    <property type="entry name" value="HATPase_c_2"/>
    <property type="match status" value="1"/>
</dbReference>
<evidence type="ECO:0000256" key="4">
    <source>
        <dbReference type="SAM" id="MobiDB-lite"/>
    </source>
</evidence>
<dbReference type="InterPro" id="IPR003594">
    <property type="entry name" value="HATPase_dom"/>
</dbReference>
<reference evidence="7 8" key="1">
    <citation type="submission" date="2018-11" db="EMBL/GenBank/DDBJ databases">
        <title>Microbial catabolism of amino acid.</title>
        <authorList>
            <person name="Hibi M."/>
            <person name="Ogawa J."/>
        </authorList>
    </citation>
    <scope>NUCLEOTIDE SEQUENCE [LARGE SCALE GENOMIC DNA]</scope>
    <source>
        <strain evidence="7 8">C31-06</strain>
    </source>
</reference>
<protein>
    <submittedName>
        <fullName evidence="7">Two-component system sensor kinase</fullName>
    </submittedName>
</protein>